<dbReference type="Proteomes" id="UP000717696">
    <property type="component" value="Unassembled WGS sequence"/>
</dbReference>
<name>A0A9P9IJU6_9HYPO</name>
<keyword evidence="6" id="KW-1185">Reference proteome</keyword>
<comment type="caution">
    <text evidence="5">The sequence shown here is derived from an EMBL/GenBank/DDBJ whole genome shotgun (WGS) entry which is preliminary data.</text>
</comment>
<dbReference type="OrthoDB" id="5783963at2759"/>
<dbReference type="PANTHER" id="PTHR12304:SF56">
    <property type="entry name" value="HYDROLASE, PUTATIVE (AFU_ORTHOLOGUE AFUA_1G11790)-RELATED"/>
    <property type="match status" value="1"/>
</dbReference>
<dbReference type="InterPro" id="IPR001910">
    <property type="entry name" value="Inosine/uridine_hydrolase_dom"/>
</dbReference>
<dbReference type="SUPFAM" id="SSF53590">
    <property type="entry name" value="Nucleoside hydrolase"/>
    <property type="match status" value="1"/>
</dbReference>
<evidence type="ECO:0000256" key="2">
    <source>
        <dbReference type="ARBA" id="ARBA00022801"/>
    </source>
</evidence>
<dbReference type="Gene3D" id="3.90.245.10">
    <property type="entry name" value="Ribonucleoside hydrolase-like"/>
    <property type="match status" value="1"/>
</dbReference>
<evidence type="ECO:0000259" key="4">
    <source>
        <dbReference type="Pfam" id="PF01156"/>
    </source>
</evidence>
<keyword evidence="2 5" id="KW-0378">Hydrolase</keyword>
<dbReference type="GO" id="GO:0005829">
    <property type="term" value="C:cytosol"/>
    <property type="evidence" value="ECO:0007669"/>
    <property type="project" value="TreeGrafter"/>
</dbReference>
<sequence length="142" mass="15512">MGTLCDLSAWFLRDEPEHTITFCAVRPLTNVAFAAAEDAETFLRVNELVVMGDAVDYPGNVTSVTQFNTYADTVAAAPVFALTSAAPSSTMPIIPTSMSSLLACRENLSKLLKLRLFPLDITTCHFLPRSIFLENITPLVQQ</sequence>
<dbReference type="EMBL" id="JAGMUU010000024">
    <property type="protein sequence ID" value="KAH7124863.1"/>
    <property type="molecule type" value="Genomic_DNA"/>
</dbReference>
<evidence type="ECO:0000313" key="5">
    <source>
        <dbReference type="EMBL" id="KAH7124863.1"/>
    </source>
</evidence>
<dbReference type="GO" id="GO:0008477">
    <property type="term" value="F:purine nucleosidase activity"/>
    <property type="evidence" value="ECO:0007669"/>
    <property type="project" value="TreeGrafter"/>
</dbReference>
<proteinExistence type="inferred from homology"/>
<keyword evidence="3" id="KW-0326">Glycosidase</keyword>
<organism evidence="5 6">
    <name type="scientific">Dactylonectria estremocensis</name>
    <dbReference type="NCBI Taxonomy" id="1079267"/>
    <lineage>
        <taxon>Eukaryota</taxon>
        <taxon>Fungi</taxon>
        <taxon>Dikarya</taxon>
        <taxon>Ascomycota</taxon>
        <taxon>Pezizomycotina</taxon>
        <taxon>Sordariomycetes</taxon>
        <taxon>Hypocreomycetidae</taxon>
        <taxon>Hypocreales</taxon>
        <taxon>Nectriaceae</taxon>
        <taxon>Dactylonectria</taxon>
    </lineage>
</organism>
<reference evidence="5" key="1">
    <citation type="journal article" date="2021" name="Nat. Commun.">
        <title>Genetic determinants of endophytism in the Arabidopsis root mycobiome.</title>
        <authorList>
            <person name="Mesny F."/>
            <person name="Miyauchi S."/>
            <person name="Thiergart T."/>
            <person name="Pickel B."/>
            <person name="Atanasova L."/>
            <person name="Karlsson M."/>
            <person name="Huettel B."/>
            <person name="Barry K.W."/>
            <person name="Haridas S."/>
            <person name="Chen C."/>
            <person name="Bauer D."/>
            <person name="Andreopoulos W."/>
            <person name="Pangilinan J."/>
            <person name="LaButti K."/>
            <person name="Riley R."/>
            <person name="Lipzen A."/>
            <person name="Clum A."/>
            <person name="Drula E."/>
            <person name="Henrissat B."/>
            <person name="Kohler A."/>
            <person name="Grigoriev I.V."/>
            <person name="Martin F.M."/>
            <person name="Hacquard S."/>
        </authorList>
    </citation>
    <scope>NUCLEOTIDE SEQUENCE</scope>
    <source>
        <strain evidence="5">MPI-CAGE-AT-0021</strain>
    </source>
</reference>
<dbReference type="PANTHER" id="PTHR12304">
    <property type="entry name" value="INOSINE-URIDINE PREFERRING NUCLEOSIDE HYDROLASE"/>
    <property type="match status" value="1"/>
</dbReference>
<evidence type="ECO:0000256" key="3">
    <source>
        <dbReference type="ARBA" id="ARBA00023295"/>
    </source>
</evidence>
<dbReference type="InterPro" id="IPR036452">
    <property type="entry name" value="Ribo_hydro-like"/>
</dbReference>
<dbReference type="GO" id="GO:0006152">
    <property type="term" value="P:purine nucleoside catabolic process"/>
    <property type="evidence" value="ECO:0007669"/>
    <property type="project" value="TreeGrafter"/>
</dbReference>
<protein>
    <submittedName>
        <fullName evidence="5">Inosine/uridine-preferring nucleoside hydrolase domain-containing protein</fullName>
    </submittedName>
</protein>
<dbReference type="Pfam" id="PF01156">
    <property type="entry name" value="IU_nuc_hydro"/>
    <property type="match status" value="1"/>
</dbReference>
<gene>
    <name evidence="5" type="ORF">B0J13DRAFT_646769</name>
</gene>
<accession>A0A9P9IJU6</accession>
<dbReference type="InterPro" id="IPR023186">
    <property type="entry name" value="IUNH"/>
</dbReference>
<evidence type="ECO:0000256" key="1">
    <source>
        <dbReference type="ARBA" id="ARBA00009176"/>
    </source>
</evidence>
<feature type="domain" description="Inosine/uridine-preferring nucleoside hydrolase" evidence="4">
    <location>
        <begin position="13"/>
        <end position="94"/>
    </location>
</feature>
<comment type="similarity">
    <text evidence="1">Belongs to the IUNH family.</text>
</comment>
<dbReference type="AlphaFoldDB" id="A0A9P9IJU6"/>
<evidence type="ECO:0000313" key="6">
    <source>
        <dbReference type="Proteomes" id="UP000717696"/>
    </source>
</evidence>